<accession>A0A8S1JN49</accession>
<dbReference type="Proteomes" id="UP000688137">
    <property type="component" value="Unassembled WGS sequence"/>
</dbReference>
<name>A0A8S1JN49_PARPR</name>
<evidence type="ECO:0000313" key="3">
    <source>
        <dbReference type="Proteomes" id="UP000688137"/>
    </source>
</evidence>
<protein>
    <submittedName>
        <fullName evidence="1">Uncharacterized protein</fullName>
    </submittedName>
</protein>
<evidence type="ECO:0000313" key="1">
    <source>
        <dbReference type="EMBL" id="CAD8043872.1"/>
    </source>
</evidence>
<organism evidence="1 3">
    <name type="scientific">Paramecium primaurelia</name>
    <dbReference type="NCBI Taxonomy" id="5886"/>
    <lineage>
        <taxon>Eukaryota</taxon>
        <taxon>Sar</taxon>
        <taxon>Alveolata</taxon>
        <taxon>Ciliophora</taxon>
        <taxon>Intramacronucleata</taxon>
        <taxon>Oligohymenophorea</taxon>
        <taxon>Peniculida</taxon>
        <taxon>Parameciidae</taxon>
        <taxon>Paramecium</taxon>
    </lineage>
</organism>
<evidence type="ECO:0000313" key="2">
    <source>
        <dbReference type="EMBL" id="CAD8043873.1"/>
    </source>
</evidence>
<dbReference type="EMBL" id="CAJJDM010000002">
    <property type="protein sequence ID" value="CAD8043872.1"/>
    <property type="molecule type" value="Genomic_DNA"/>
</dbReference>
<keyword evidence="3" id="KW-1185">Reference proteome</keyword>
<sequence length="111" mass="13323">MVNFNDLKHKKKAREGQEIQVQNIQLEGIINLLQNLEKDLDYIKGLEAKEMIDSEDKYKRIISYDLDEIKETCQPIKINEKHQKKKIKKQKAPKKFFEKIVKINRIKRENN</sequence>
<comment type="caution">
    <text evidence="1">The sequence shown here is derived from an EMBL/GenBank/DDBJ whole genome shotgun (WGS) entry which is preliminary data.</text>
</comment>
<gene>
    <name evidence="1" type="ORF">PPRIM_AZ9-3.1.T0050527</name>
    <name evidence="2" type="ORF">PPRIM_AZ9-3.1.T0050528</name>
</gene>
<reference evidence="1" key="1">
    <citation type="submission" date="2021-01" db="EMBL/GenBank/DDBJ databases">
        <authorList>
            <consortium name="Genoscope - CEA"/>
            <person name="William W."/>
        </authorList>
    </citation>
    <scope>NUCLEOTIDE SEQUENCE</scope>
</reference>
<proteinExistence type="predicted"/>
<dbReference type="AlphaFoldDB" id="A0A8S1JN49"/>
<dbReference type="EMBL" id="CAJJDM010000002">
    <property type="protein sequence ID" value="CAD8043873.1"/>
    <property type="molecule type" value="Genomic_DNA"/>
</dbReference>